<keyword evidence="2 5" id="KW-0436">Ligase</keyword>
<dbReference type="InterPro" id="IPR045851">
    <property type="entry name" value="AMP-bd_C_sf"/>
</dbReference>
<dbReference type="InterPro" id="IPR000873">
    <property type="entry name" value="AMP-dep_synth/lig_dom"/>
</dbReference>
<accession>I0L9S1</accession>
<dbReference type="PANTHER" id="PTHR43201:SF5">
    <property type="entry name" value="MEDIUM-CHAIN ACYL-COA LIGASE ACSF2, MITOCHONDRIAL"/>
    <property type="match status" value="1"/>
</dbReference>
<dbReference type="Proteomes" id="UP000003448">
    <property type="component" value="Unassembled WGS sequence"/>
</dbReference>
<dbReference type="Pfam" id="PF13193">
    <property type="entry name" value="AMP-binding_C"/>
    <property type="match status" value="1"/>
</dbReference>
<proteinExistence type="inferred from homology"/>
<dbReference type="Gene3D" id="3.30.300.30">
    <property type="match status" value="1"/>
</dbReference>
<dbReference type="GO" id="GO:0006631">
    <property type="term" value="P:fatty acid metabolic process"/>
    <property type="evidence" value="ECO:0007669"/>
    <property type="project" value="TreeGrafter"/>
</dbReference>
<keyword evidence="6" id="KW-1185">Reference proteome</keyword>
<evidence type="ECO:0000256" key="1">
    <source>
        <dbReference type="ARBA" id="ARBA00006432"/>
    </source>
</evidence>
<evidence type="ECO:0000313" key="6">
    <source>
        <dbReference type="Proteomes" id="UP000003448"/>
    </source>
</evidence>
<reference evidence="6" key="1">
    <citation type="journal article" date="2012" name="J. Bacteriol.">
        <title>Genome Sequence of Micromonospora lupini Lupac 08, Isolated from Root Nodules of Lupinus angustifolius.</title>
        <authorList>
            <person name="Alonso-Vega P."/>
            <person name="Normand P."/>
            <person name="Bacigalupe R."/>
            <person name="Pujic P."/>
            <person name="Lajus A."/>
            <person name="Vallenet D."/>
            <person name="Carro L."/>
            <person name="Coll P."/>
            <person name="Trujillo M.E."/>
        </authorList>
    </citation>
    <scope>NUCLEOTIDE SEQUENCE [LARGE SCALE GENOMIC DNA]</scope>
    <source>
        <strain evidence="6">Lupac 08</strain>
    </source>
</reference>
<dbReference type="PROSITE" id="PS00455">
    <property type="entry name" value="AMP_BINDING"/>
    <property type="match status" value="1"/>
</dbReference>
<dbReference type="Gene3D" id="3.40.50.12780">
    <property type="entry name" value="N-terminal domain of ligase-like"/>
    <property type="match status" value="1"/>
</dbReference>
<dbReference type="Pfam" id="PF00501">
    <property type="entry name" value="AMP-binding"/>
    <property type="match status" value="1"/>
</dbReference>
<comment type="similarity">
    <text evidence="1">Belongs to the ATP-dependent AMP-binding enzyme family.</text>
</comment>
<protein>
    <submittedName>
        <fullName evidence="5">AMP-dependent acyl-CoA ligase</fullName>
    </submittedName>
</protein>
<comment type="caution">
    <text evidence="5">The sequence shown here is derived from an EMBL/GenBank/DDBJ whole genome shotgun (WGS) entry which is preliminary data.</text>
</comment>
<dbReference type="InterPro" id="IPR042099">
    <property type="entry name" value="ANL_N_sf"/>
</dbReference>
<dbReference type="AlphaFoldDB" id="I0L9S1"/>
<dbReference type="RefSeq" id="WP_007463645.1">
    <property type="nucleotide sequence ID" value="NZ_HF570108.1"/>
</dbReference>
<gene>
    <name evidence="5" type="ORF">MILUP08_45451</name>
</gene>
<dbReference type="InterPro" id="IPR025110">
    <property type="entry name" value="AMP-bd_C"/>
</dbReference>
<evidence type="ECO:0000313" key="5">
    <source>
        <dbReference type="EMBL" id="CCH20568.1"/>
    </source>
</evidence>
<evidence type="ECO:0000259" key="3">
    <source>
        <dbReference type="Pfam" id="PF00501"/>
    </source>
</evidence>
<evidence type="ECO:0000259" key="4">
    <source>
        <dbReference type="Pfam" id="PF13193"/>
    </source>
</evidence>
<dbReference type="eggNOG" id="COG0318">
    <property type="taxonomic scope" value="Bacteria"/>
</dbReference>
<organism evidence="5 6">
    <name type="scientific">Micromonospora lupini str. Lupac 08</name>
    <dbReference type="NCBI Taxonomy" id="1150864"/>
    <lineage>
        <taxon>Bacteria</taxon>
        <taxon>Bacillati</taxon>
        <taxon>Actinomycetota</taxon>
        <taxon>Actinomycetes</taxon>
        <taxon>Micromonosporales</taxon>
        <taxon>Micromonosporaceae</taxon>
        <taxon>Micromonospora</taxon>
    </lineage>
</organism>
<sequence length="549" mass="59257">MWDSLAPVDKRQAEEYVAAGWWRSETFLDDLAAAARDRPDHPAIITYEGGEHARTLTYAELATMVARFAGALRSLGVGRGDVVMIYLPNRWVLTPLYLACNQIGAVSSPGFPMLSTRELRQVLESTGAKVCITLDTFAGTDYATRLADLDVPTLEHRVVIGDAARVGAVDFQQVFVDTPWEQRSPDDGADALGPDEPALVLHTSGTTGPMKGVVHSQNTMYACVRASAEPLGLAPDEVVLLPSVLTHMAGVTHAVYLPVHLGCTAVVMDSGDDMALMVALIARHGGTFVYAAPGFVIGMLAAQRRAPVQTPTLRQIVSGSAPIAPQLIADVREAFGVPMRALWGMTENGAVTVTRLDDPDDWAAHSDGRPVAWMQVRIDTDPGEEAGRLYARGASQCLGYLNQRELYESLLDDDGWFDTGDLARDDGRGGIRITGRRVDLITRANSLRVSTLDIEAVLQRHPHVVEAVLVGYPDPAVPGADLVCAVVIPGGGDTPTLQGLHDYLEAEGVARVLWPDRLQFVRILPKNALGKPLRHPLRQRLEIAASARS</sequence>
<dbReference type="InterPro" id="IPR020845">
    <property type="entry name" value="AMP-binding_CS"/>
</dbReference>
<feature type="domain" description="AMP-dependent synthetase/ligase" evidence="3">
    <location>
        <begin position="32"/>
        <end position="401"/>
    </location>
</feature>
<name>I0L9S1_9ACTN</name>
<dbReference type="SUPFAM" id="SSF56801">
    <property type="entry name" value="Acetyl-CoA synthetase-like"/>
    <property type="match status" value="1"/>
</dbReference>
<dbReference type="EMBL" id="CAIE01000039">
    <property type="protein sequence ID" value="CCH20568.1"/>
    <property type="molecule type" value="Genomic_DNA"/>
</dbReference>
<dbReference type="PANTHER" id="PTHR43201">
    <property type="entry name" value="ACYL-COA SYNTHETASE"/>
    <property type="match status" value="1"/>
</dbReference>
<dbReference type="STRING" id="1150864.MILUP08_45451"/>
<evidence type="ECO:0000256" key="2">
    <source>
        <dbReference type="ARBA" id="ARBA00022598"/>
    </source>
</evidence>
<feature type="domain" description="AMP-binding enzyme C-terminal" evidence="4">
    <location>
        <begin position="454"/>
        <end position="531"/>
    </location>
</feature>
<dbReference type="GO" id="GO:0031956">
    <property type="term" value="F:medium-chain fatty acid-CoA ligase activity"/>
    <property type="evidence" value="ECO:0007669"/>
    <property type="project" value="TreeGrafter"/>
</dbReference>